<proteinExistence type="predicted"/>
<dbReference type="Proteomes" id="UP000234323">
    <property type="component" value="Unassembled WGS sequence"/>
</dbReference>
<evidence type="ECO:0000313" key="3">
    <source>
        <dbReference type="Proteomes" id="UP000234323"/>
    </source>
</evidence>
<comment type="caution">
    <text evidence="2">The sequence shown here is derived from an EMBL/GenBank/DDBJ whole genome shotgun (WGS) entry which is preliminary data.</text>
</comment>
<dbReference type="VEuPathDB" id="FungiDB:FUN_010878"/>
<dbReference type="VEuPathDB" id="FungiDB:RhiirA1_439262"/>
<dbReference type="EMBL" id="LLXI01005654">
    <property type="protein sequence ID" value="PKY61644.1"/>
    <property type="molecule type" value="Genomic_DNA"/>
</dbReference>
<sequence>IEEYNAKDFMDPVEIVNKDKDKDDTNEDKSGDEENDGTFAFFTPKLQVQKVIYTTVPVEYPDTSLEGVATIFNVTGWKNHMDAFSDIQYSTNGSGGSSNIKECPFFGGISVKKDKRKCQGIKFCQFSDQEFVNQEHCSVDFDSETFKTYTQQQDNNSKEAKTYTLFLAVKKSSCPFKKENVPCDGGAHIGKITNYQTQIVTYFIGCDKFKQNEKWHRFIKIKPEEIDISLLQNLFSGTVSAIHQDDTITSRSLLSGKAYKNLHPFGQGVMGVYHNALTANSNLANYVRKIDLFTNNGQVIIICMLAEQAKKLIALEWFQIDVSFKRVKGEINEFEINTYDSNHHLTEGYHRLFLSLFQVIYEVSGQHIKFQHIHKDGIGCILADLDSAQAKGLGLALHDLDRERDWETHLTFIFKSCLVHFERNLHHKTFEKNTKKLIRQIPNASSKEEVNILLQQIKDTNDDGIE</sequence>
<dbReference type="AlphaFoldDB" id="A0A2I1HRX8"/>
<evidence type="ECO:0000256" key="1">
    <source>
        <dbReference type="SAM" id="MobiDB-lite"/>
    </source>
</evidence>
<gene>
    <name evidence="2" type="ORF">RhiirA4_523098</name>
</gene>
<evidence type="ECO:0008006" key="4">
    <source>
        <dbReference type="Google" id="ProtNLM"/>
    </source>
</evidence>
<dbReference type="VEuPathDB" id="FungiDB:RhiirA1_487026"/>
<feature type="non-terminal residue" evidence="2">
    <location>
        <position position="466"/>
    </location>
</feature>
<name>A0A2I1HRX8_9GLOM</name>
<evidence type="ECO:0000313" key="2">
    <source>
        <dbReference type="EMBL" id="PKY61644.1"/>
    </source>
</evidence>
<keyword evidence="3" id="KW-1185">Reference proteome</keyword>
<feature type="non-terminal residue" evidence="2">
    <location>
        <position position="1"/>
    </location>
</feature>
<reference evidence="2 3" key="1">
    <citation type="submission" date="2015-10" db="EMBL/GenBank/DDBJ databases">
        <title>Genome analyses suggest a sexual origin of heterokaryosis in a supposedly ancient asexual fungus.</title>
        <authorList>
            <person name="Ropars J."/>
            <person name="Sedzielewska K."/>
            <person name="Noel J."/>
            <person name="Charron P."/>
            <person name="Farinelli L."/>
            <person name="Marton T."/>
            <person name="Kruger M."/>
            <person name="Pelin A."/>
            <person name="Brachmann A."/>
            <person name="Corradi N."/>
        </authorList>
    </citation>
    <scope>NUCLEOTIDE SEQUENCE [LARGE SCALE GENOMIC DNA]</scope>
    <source>
        <strain evidence="2 3">A4</strain>
    </source>
</reference>
<feature type="compositionally biased region" description="Basic and acidic residues" evidence="1">
    <location>
        <begin position="1"/>
        <end position="29"/>
    </location>
</feature>
<protein>
    <recommendedName>
        <fullName evidence="4">MULE transposase domain-containing protein</fullName>
    </recommendedName>
</protein>
<dbReference type="VEuPathDB" id="FungiDB:FUN_020723"/>
<dbReference type="VEuPathDB" id="FungiDB:RhiirFUN_025584"/>
<organism evidence="2 3">
    <name type="scientific">Rhizophagus irregularis</name>
    <dbReference type="NCBI Taxonomy" id="588596"/>
    <lineage>
        <taxon>Eukaryota</taxon>
        <taxon>Fungi</taxon>
        <taxon>Fungi incertae sedis</taxon>
        <taxon>Mucoromycota</taxon>
        <taxon>Glomeromycotina</taxon>
        <taxon>Glomeromycetes</taxon>
        <taxon>Glomerales</taxon>
        <taxon>Glomeraceae</taxon>
        <taxon>Rhizophagus</taxon>
    </lineage>
</organism>
<accession>A0A2I1HRX8</accession>
<feature type="region of interest" description="Disordered" evidence="1">
    <location>
        <begin position="1"/>
        <end position="37"/>
    </location>
</feature>